<dbReference type="PANTHER" id="PTHR24305:SF237">
    <property type="entry name" value="CYTOCHROME P450 MONOOXYGENASE ATNE-RELATED"/>
    <property type="match status" value="1"/>
</dbReference>
<organism evidence="16 17">
    <name type="scientific">Venturia nashicola</name>
    <dbReference type="NCBI Taxonomy" id="86259"/>
    <lineage>
        <taxon>Eukaryota</taxon>
        <taxon>Fungi</taxon>
        <taxon>Dikarya</taxon>
        <taxon>Ascomycota</taxon>
        <taxon>Pezizomycotina</taxon>
        <taxon>Dothideomycetes</taxon>
        <taxon>Pleosporomycetidae</taxon>
        <taxon>Venturiales</taxon>
        <taxon>Venturiaceae</taxon>
        <taxon>Venturia</taxon>
    </lineage>
</organism>
<comment type="cofactor">
    <cofactor evidence="1 13">
        <name>heme</name>
        <dbReference type="ChEBI" id="CHEBI:30413"/>
    </cofactor>
</comment>
<keyword evidence="10 13" id="KW-0408">Iron</keyword>
<feature type="transmembrane region" description="Helical" evidence="15">
    <location>
        <begin position="15"/>
        <end position="36"/>
    </location>
</feature>
<keyword evidence="9 14" id="KW-0560">Oxidoreductase</keyword>
<comment type="pathway">
    <text evidence="3">Mycotoxin biosynthesis.</text>
</comment>
<dbReference type="Pfam" id="PF00067">
    <property type="entry name" value="p450"/>
    <property type="match status" value="1"/>
</dbReference>
<keyword evidence="17" id="KW-1185">Reference proteome</keyword>
<dbReference type="PRINTS" id="PR00385">
    <property type="entry name" value="P450"/>
</dbReference>
<evidence type="ECO:0000256" key="9">
    <source>
        <dbReference type="ARBA" id="ARBA00023002"/>
    </source>
</evidence>
<evidence type="ECO:0000256" key="5">
    <source>
        <dbReference type="ARBA" id="ARBA00022617"/>
    </source>
</evidence>
<dbReference type="InterPro" id="IPR001128">
    <property type="entry name" value="Cyt_P450"/>
</dbReference>
<dbReference type="SUPFAM" id="SSF48264">
    <property type="entry name" value="Cytochrome P450"/>
    <property type="match status" value="1"/>
</dbReference>
<dbReference type="GO" id="GO:0004497">
    <property type="term" value="F:monooxygenase activity"/>
    <property type="evidence" value="ECO:0007669"/>
    <property type="project" value="UniProtKB-KW"/>
</dbReference>
<dbReference type="PROSITE" id="PS00086">
    <property type="entry name" value="CYTOCHROME_P450"/>
    <property type="match status" value="1"/>
</dbReference>
<evidence type="ECO:0000256" key="14">
    <source>
        <dbReference type="RuleBase" id="RU000461"/>
    </source>
</evidence>
<evidence type="ECO:0000313" key="16">
    <source>
        <dbReference type="EMBL" id="TID26360.1"/>
    </source>
</evidence>
<keyword evidence="5 13" id="KW-0349">Heme</keyword>
<dbReference type="Proteomes" id="UP000298493">
    <property type="component" value="Unassembled WGS sequence"/>
</dbReference>
<accession>A0A4Z1PC51</accession>
<dbReference type="GO" id="GO:0016705">
    <property type="term" value="F:oxidoreductase activity, acting on paired donors, with incorporation or reduction of molecular oxygen"/>
    <property type="evidence" value="ECO:0007669"/>
    <property type="project" value="InterPro"/>
</dbReference>
<comment type="caution">
    <text evidence="16">The sequence shown here is derived from an EMBL/GenBank/DDBJ whole genome shotgun (WGS) entry which is preliminary data.</text>
</comment>
<dbReference type="InterPro" id="IPR002401">
    <property type="entry name" value="Cyt_P450_E_grp-I"/>
</dbReference>
<dbReference type="GO" id="GO:0016020">
    <property type="term" value="C:membrane"/>
    <property type="evidence" value="ECO:0007669"/>
    <property type="project" value="UniProtKB-SubCell"/>
</dbReference>
<name>A0A4Z1PC51_9PEZI</name>
<evidence type="ECO:0000256" key="7">
    <source>
        <dbReference type="ARBA" id="ARBA00022723"/>
    </source>
</evidence>
<dbReference type="PRINTS" id="PR00463">
    <property type="entry name" value="EP450I"/>
</dbReference>
<dbReference type="EMBL" id="SNSC02000002">
    <property type="protein sequence ID" value="TID26360.1"/>
    <property type="molecule type" value="Genomic_DNA"/>
</dbReference>
<sequence length="533" mass="59765">MTLMTTLWNALPSSVLGGISLAVFSFSTFVLGVIVYRLTLHPLAKYPGPFLAKITDIYLAYHAWKGDRHLELWRCHEKYGPYVRMGPNTLSLNTNTALKTIYGFNANVRKADFYSAFPVNKNTFNVHSSIDKVAHARKRRVLSHAFSDKAIKSMEKYVLEKVRTFCRALPTTDLDLIDVQKSNGEKDWGSPKNMGEYSDWLAFDVMGELAFGKSFDMIERPDNRFASTLLGNAAHRHLICGTHLTLHHYHLDKVLFPKIAGSRAQYMNYSRQQCMERTKVGLDADRRDFFYHLLTAKDETAAGFSMNELWGESNLLIIAGSDTTSTALAATFFYLLHNPGTLQRATAEVRSSFNDVEEIVHGSILASCHYLRACIDEAMRLSPPVGGGLPRQVLQGGLTIDSHVIPAGIDVYVPHYTIHHNSDYFPAPFSYNPSRWLPESARQAEIDLAHSAFCPFSVGPRGCIGKGMAYIEMMETLARVMWLFDMRLAPGREDVGAGAAGHEEGRRRAGEYQLKDTFTSMKDGPIVQFRARA</sequence>
<dbReference type="CDD" id="cd11061">
    <property type="entry name" value="CYP67-like"/>
    <property type="match status" value="1"/>
</dbReference>
<feature type="binding site" description="axial binding residue" evidence="13">
    <location>
        <position position="463"/>
    </location>
    <ligand>
        <name>heme</name>
        <dbReference type="ChEBI" id="CHEBI:30413"/>
    </ligand>
    <ligandPart>
        <name>Fe</name>
        <dbReference type="ChEBI" id="CHEBI:18248"/>
    </ligandPart>
</feature>
<dbReference type="GO" id="GO:0005506">
    <property type="term" value="F:iron ion binding"/>
    <property type="evidence" value="ECO:0007669"/>
    <property type="project" value="InterPro"/>
</dbReference>
<keyword evidence="11 14" id="KW-0503">Monooxygenase</keyword>
<dbReference type="STRING" id="86259.A0A4Z1PC51"/>
<comment type="subcellular location">
    <subcellularLocation>
        <location evidence="2">Membrane</location>
    </subcellularLocation>
</comment>
<proteinExistence type="inferred from homology"/>
<gene>
    <name evidence="16" type="ORF">E6O75_ATG00853</name>
</gene>
<evidence type="ECO:0000313" key="17">
    <source>
        <dbReference type="Proteomes" id="UP000298493"/>
    </source>
</evidence>
<evidence type="ECO:0000256" key="4">
    <source>
        <dbReference type="ARBA" id="ARBA00010617"/>
    </source>
</evidence>
<reference evidence="16 17" key="1">
    <citation type="submission" date="2019-04" db="EMBL/GenBank/DDBJ databases">
        <title>High contiguity whole genome sequence and gene annotation resource for two Venturia nashicola isolates.</title>
        <authorList>
            <person name="Prokchorchik M."/>
            <person name="Won K."/>
            <person name="Lee Y."/>
            <person name="Choi E.D."/>
            <person name="Segonzac C."/>
            <person name="Sohn K.H."/>
        </authorList>
    </citation>
    <scope>NUCLEOTIDE SEQUENCE [LARGE SCALE GENOMIC DNA]</scope>
    <source>
        <strain evidence="16 17">PRI2</strain>
    </source>
</reference>
<dbReference type="InterPro" id="IPR050121">
    <property type="entry name" value="Cytochrome_P450_monoxygenase"/>
</dbReference>
<evidence type="ECO:0000256" key="3">
    <source>
        <dbReference type="ARBA" id="ARBA00004685"/>
    </source>
</evidence>
<evidence type="ECO:0000256" key="15">
    <source>
        <dbReference type="SAM" id="Phobius"/>
    </source>
</evidence>
<dbReference type="PANTHER" id="PTHR24305">
    <property type="entry name" value="CYTOCHROME P450"/>
    <property type="match status" value="1"/>
</dbReference>
<dbReference type="FunFam" id="1.10.630.10:FF:000063">
    <property type="entry name" value="Cytochrome P450 monooxygenase"/>
    <property type="match status" value="1"/>
</dbReference>
<dbReference type="AlphaFoldDB" id="A0A4Z1PC51"/>
<evidence type="ECO:0000256" key="13">
    <source>
        <dbReference type="PIRSR" id="PIRSR602401-1"/>
    </source>
</evidence>
<evidence type="ECO:0000256" key="6">
    <source>
        <dbReference type="ARBA" id="ARBA00022692"/>
    </source>
</evidence>
<keyword evidence="12 15" id="KW-0472">Membrane</keyword>
<dbReference type="InterPro" id="IPR036396">
    <property type="entry name" value="Cyt_P450_sf"/>
</dbReference>
<keyword evidence="8 15" id="KW-1133">Transmembrane helix</keyword>
<protein>
    <submittedName>
        <fullName evidence="16">Cytochrome P450</fullName>
    </submittedName>
</protein>
<dbReference type="InterPro" id="IPR017972">
    <property type="entry name" value="Cyt_P450_CS"/>
</dbReference>
<evidence type="ECO:0000256" key="2">
    <source>
        <dbReference type="ARBA" id="ARBA00004370"/>
    </source>
</evidence>
<keyword evidence="7 13" id="KW-0479">Metal-binding</keyword>
<dbReference type="GO" id="GO:0020037">
    <property type="term" value="F:heme binding"/>
    <property type="evidence" value="ECO:0007669"/>
    <property type="project" value="InterPro"/>
</dbReference>
<dbReference type="Gene3D" id="1.10.630.10">
    <property type="entry name" value="Cytochrome P450"/>
    <property type="match status" value="1"/>
</dbReference>
<evidence type="ECO:0000256" key="11">
    <source>
        <dbReference type="ARBA" id="ARBA00023033"/>
    </source>
</evidence>
<comment type="similarity">
    <text evidence="4 14">Belongs to the cytochrome P450 family.</text>
</comment>
<dbReference type="GO" id="GO:1902181">
    <property type="term" value="P:verruculogen biosynthetic process"/>
    <property type="evidence" value="ECO:0007669"/>
    <property type="project" value="UniProtKB-ARBA"/>
</dbReference>
<evidence type="ECO:0000256" key="1">
    <source>
        <dbReference type="ARBA" id="ARBA00001971"/>
    </source>
</evidence>
<evidence type="ECO:0000256" key="10">
    <source>
        <dbReference type="ARBA" id="ARBA00023004"/>
    </source>
</evidence>
<evidence type="ECO:0000256" key="8">
    <source>
        <dbReference type="ARBA" id="ARBA00022989"/>
    </source>
</evidence>
<keyword evidence="6 15" id="KW-0812">Transmembrane</keyword>
<evidence type="ECO:0000256" key="12">
    <source>
        <dbReference type="ARBA" id="ARBA00023136"/>
    </source>
</evidence>